<dbReference type="SUPFAM" id="SSF52540">
    <property type="entry name" value="P-loop containing nucleoside triphosphate hydrolases"/>
    <property type="match status" value="1"/>
</dbReference>
<dbReference type="RefSeq" id="WP_243318183.1">
    <property type="nucleotide sequence ID" value="NZ_JALGCL010000001.1"/>
</dbReference>
<evidence type="ECO:0000313" key="2">
    <source>
        <dbReference type="EMBL" id="MCJ0824447.1"/>
    </source>
</evidence>
<evidence type="ECO:0000313" key="3">
    <source>
        <dbReference type="Proteomes" id="UP001165423"/>
    </source>
</evidence>
<keyword evidence="3" id="KW-1185">Reference proteome</keyword>
<organism evidence="2 3">
    <name type="scientific">Cognatiluteimonas sedimenti</name>
    <dbReference type="NCBI Taxonomy" id="2927791"/>
    <lineage>
        <taxon>Bacteria</taxon>
        <taxon>Pseudomonadati</taxon>
        <taxon>Pseudomonadota</taxon>
        <taxon>Gammaproteobacteria</taxon>
        <taxon>Lysobacterales</taxon>
        <taxon>Lysobacteraceae</taxon>
        <taxon>Cognatiluteimonas</taxon>
    </lineage>
</organism>
<dbReference type="PANTHER" id="PTHR22674">
    <property type="entry name" value="NTPASE, KAP FAMILY P-LOOP DOMAIN-CONTAINING 1"/>
    <property type="match status" value="1"/>
</dbReference>
<name>A0ABT0A0E5_9GAMM</name>
<proteinExistence type="predicted"/>
<feature type="domain" description="KAP NTPase" evidence="1">
    <location>
        <begin position="24"/>
        <end position="277"/>
    </location>
</feature>
<accession>A0ABT0A0E5</accession>
<dbReference type="Gene3D" id="3.40.50.300">
    <property type="entry name" value="P-loop containing nucleotide triphosphate hydrolases"/>
    <property type="match status" value="1"/>
</dbReference>
<comment type="caution">
    <text evidence="2">The sequence shown here is derived from an EMBL/GenBank/DDBJ whole genome shotgun (WGS) entry which is preliminary data.</text>
</comment>
<dbReference type="InterPro" id="IPR027417">
    <property type="entry name" value="P-loop_NTPase"/>
</dbReference>
<dbReference type="InterPro" id="IPR011646">
    <property type="entry name" value="KAP_P-loop"/>
</dbReference>
<dbReference type="Pfam" id="PF07693">
    <property type="entry name" value="KAP_NTPase"/>
    <property type="match status" value="1"/>
</dbReference>
<evidence type="ECO:0000259" key="1">
    <source>
        <dbReference type="Pfam" id="PF07693"/>
    </source>
</evidence>
<dbReference type="EMBL" id="JALGCL010000001">
    <property type="protein sequence ID" value="MCJ0824447.1"/>
    <property type="molecule type" value="Genomic_DNA"/>
</dbReference>
<protein>
    <submittedName>
        <fullName evidence="2">KAP family NTPase</fullName>
    </submittedName>
</protein>
<feature type="non-terminal residue" evidence="2">
    <location>
        <position position="465"/>
    </location>
</feature>
<dbReference type="Proteomes" id="UP001165423">
    <property type="component" value="Unassembled WGS sequence"/>
</dbReference>
<dbReference type="InterPro" id="IPR052754">
    <property type="entry name" value="NTPase_KAP_P-loop"/>
</dbReference>
<sequence>MRLRAPAVDVSPESPFENDKLGRRPAVEALTNILKSTTEPLVVSISAPWGYGKSTFLRMLQAHLTEQGFKLVYFNAWESDYIDDPFVALLGDTEEQLNALRSGRNRALQTKIEKAKKYGGKIIKAAIPAAVRIGTAGVINLDGLTEAAISDAAEKLTQEQINAYSEAKKSITSFRKEVHEIAQSLYGQESQLPLVFIIDELDRCRPTHAVRLLEIVKHFFSIDRVAFVVALDPDQLGHSVRTLYGQGMDVDGYLKRFFDLELNLPNPSTDEFLRAQFARFGLDDFFANRMRHEETRYDKDRLESMFKHLFSALDLSFRERERAFTLLSLAIRATAQNQYLHPLMLGCLILLKIKNTRLYKNFISGRAGAKEVMEYFSAQPESAEFVQSNYGYVLEAELIGAQTPHHEQDDLYNKFVQQSQDESLAPDARRRAEVIAHVAREKRFNRIYSNVKSVASKIDLVAGEG</sequence>
<dbReference type="PANTHER" id="PTHR22674:SF6">
    <property type="entry name" value="NTPASE KAP FAMILY P-LOOP DOMAIN-CONTAINING PROTEIN 1"/>
    <property type="match status" value="1"/>
</dbReference>
<reference evidence="2 3" key="1">
    <citation type="submission" date="2022-03" db="EMBL/GenBank/DDBJ databases">
        <title>Luteimonas soily sp. nov., a novel bacterium isolated from the soil.</title>
        <authorList>
            <person name="Zhang X."/>
        </authorList>
    </citation>
    <scope>NUCLEOTIDE SEQUENCE [LARGE SCALE GENOMIC DNA]</scope>
    <source>
        <strain evidence="2 3">50</strain>
    </source>
</reference>
<gene>
    <name evidence="2" type="ORF">MQC88_00480</name>
</gene>